<feature type="region of interest" description="Disordered" evidence="9">
    <location>
        <begin position="405"/>
        <end position="427"/>
    </location>
</feature>
<keyword evidence="2 8" id="KW-0479">Metal-binding</keyword>
<keyword evidence="6 8" id="KW-0464">Manganese</keyword>
<dbReference type="EMBL" id="BAABBN010000012">
    <property type="protein sequence ID" value="GAA3933952.1"/>
    <property type="molecule type" value="Genomic_DNA"/>
</dbReference>
<sequence>MGNSIQFLSEHTRLIASDENWIEGEAIQQLTHVATLKGMAQVVGLPDLHPGRGYPIGAACFSNNMIYPALVGNDIGCGMSLVRTDLLTRKVKLDKLENKLRTSAFSDQLFWSDHGLSLLQQALATDGLSTNPDHSDQTERDFIKSIGTIGGGNHFAEFQKISKVVDQSRFDALGLDSAQLYLLVHSGSRGLGESILRQHVDQFGHQGLAADSEEAQAYMRKHDFALRWAEVNRSIIAARMLSALNRKLVDLDNRSSDVVLDVNHNLVSQGSFAGDRGWIHRKGATPADQGVVMIPGSRGSISYLVQPKACEVSLYSLAHGAGRKWVRTECEARLKSRFTRKALERTKLGSRVICDDKALLYEEAPEAYKAVDVVVSDLVEANLVDVIAEFSPVLTFKTLSSKATGSKSEARTKSPGYARRPGGGKCC</sequence>
<evidence type="ECO:0000256" key="6">
    <source>
        <dbReference type="ARBA" id="ARBA00023211"/>
    </source>
</evidence>
<dbReference type="EC" id="6.5.1.-" evidence="8"/>
<proteinExistence type="inferred from homology"/>
<protein>
    <recommendedName>
        <fullName evidence="8">tRNA-splicing ligase RtcB</fullName>
        <ecNumber evidence="8">6.5.1.-</ecNumber>
    </recommendedName>
</protein>
<evidence type="ECO:0000256" key="9">
    <source>
        <dbReference type="SAM" id="MobiDB-lite"/>
    </source>
</evidence>
<evidence type="ECO:0000313" key="10">
    <source>
        <dbReference type="EMBL" id="GAA3933952.1"/>
    </source>
</evidence>
<comment type="catalytic activity">
    <reaction evidence="7">
        <text>a 3'-end 3'-phospho-ribonucleotide-RNA + a 5'-end dephospho-ribonucleoside-RNA + GTP = a ribonucleotidyl-ribonucleotide-RNA + GMP + diphosphate</text>
        <dbReference type="Rhea" id="RHEA:68076"/>
        <dbReference type="Rhea" id="RHEA-COMP:10463"/>
        <dbReference type="Rhea" id="RHEA-COMP:13936"/>
        <dbReference type="Rhea" id="RHEA-COMP:17355"/>
        <dbReference type="ChEBI" id="CHEBI:33019"/>
        <dbReference type="ChEBI" id="CHEBI:37565"/>
        <dbReference type="ChEBI" id="CHEBI:58115"/>
        <dbReference type="ChEBI" id="CHEBI:83062"/>
        <dbReference type="ChEBI" id="CHEBI:138284"/>
        <dbReference type="ChEBI" id="CHEBI:173118"/>
        <dbReference type="EC" id="6.5.1.8"/>
    </reaction>
</comment>
<keyword evidence="5" id="KW-0342">GTP-binding</keyword>
<evidence type="ECO:0000256" key="7">
    <source>
        <dbReference type="ARBA" id="ARBA00047746"/>
    </source>
</evidence>
<evidence type="ECO:0000256" key="2">
    <source>
        <dbReference type="ARBA" id="ARBA00022723"/>
    </source>
</evidence>
<dbReference type="NCBIfam" id="TIGR03073">
    <property type="entry name" value="release_rtcB"/>
    <property type="match status" value="1"/>
</dbReference>
<evidence type="ECO:0000313" key="11">
    <source>
        <dbReference type="Proteomes" id="UP001501565"/>
    </source>
</evidence>
<evidence type="ECO:0000256" key="5">
    <source>
        <dbReference type="ARBA" id="ARBA00023134"/>
    </source>
</evidence>
<dbReference type="PANTHER" id="PTHR11118:SF1">
    <property type="entry name" value="RNA-SPLICING LIGASE RTCB HOMOLOG"/>
    <property type="match status" value="1"/>
</dbReference>
<dbReference type="PANTHER" id="PTHR11118">
    <property type="entry name" value="RNA-SPLICING LIGASE RTCB HOMOLOG"/>
    <property type="match status" value="1"/>
</dbReference>
<name>A0ABP7N0M2_9GAMM</name>
<reference evidence="11" key="1">
    <citation type="journal article" date="2019" name="Int. J. Syst. Evol. Microbiol.">
        <title>The Global Catalogue of Microorganisms (GCM) 10K type strain sequencing project: providing services to taxonomists for standard genome sequencing and annotation.</title>
        <authorList>
            <consortium name="The Broad Institute Genomics Platform"/>
            <consortium name="The Broad Institute Genome Sequencing Center for Infectious Disease"/>
            <person name="Wu L."/>
            <person name="Ma J."/>
        </authorList>
    </citation>
    <scope>NUCLEOTIDE SEQUENCE [LARGE SCALE GENOMIC DNA]</scope>
    <source>
        <strain evidence="11">JCM 17551</strain>
    </source>
</reference>
<dbReference type="NCBIfam" id="NF007153">
    <property type="entry name" value="PRK09588.1"/>
    <property type="match status" value="1"/>
</dbReference>
<keyword evidence="3" id="KW-0547">Nucleotide-binding</keyword>
<dbReference type="SUPFAM" id="SSF103365">
    <property type="entry name" value="Hypothetical protein PH1602"/>
    <property type="match status" value="1"/>
</dbReference>
<dbReference type="RefSeq" id="WP_344799706.1">
    <property type="nucleotide sequence ID" value="NZ_BAABBN010000012.1"/>
</dbReference>
<comment type="caution">
    <text evidence="10">The sequence shown here is derived from an EMBL/GenBank/DDBJ whole genome shotgun (WGS) entry which is preliminary data.</text>
</comment>
<evidence type="ECO:0000256" key="8">
    <source>
        <dbReference type="RuleBase" id="RU371113"/>
    </source>
</evidence>
<dbReference type="Gene3D" id="3.90.1860.10">
    <property type="entry name" value="tRNA-splicing ligase RtcB"/>
    <property type="match status" value="1"/>
</dbReference>
<gene>
    <name evidence="8" type="primary">rtcB</name>
    <name evidence="10" type="ORF">GCM10022277_33170</name>
</gene>
<comment type="subunit">
    <text evidence="8">Monomer.</text>
</comment>
<dbReference type="InterPro" id="IPR036025">
    <property type="entry name" value="RtcB-like_sf"/>
</dbReference>
<dbReference type="InterPro" id="IPR001233">
    <property type="entry name" value="RtcB"/>
</dbReference>
<dbReference type="GO" id="GO:0016874">
    <property type="term" value="F:ligase activity"/>
    <property type="evidence" value="ECO:0007669"/>
    <property type="project" value="UniProtKB-KW"/>
</dbReference>
<keyword evidence="11" id="KW-1185">Reference proteome</keyword>
<evidence type="ECO:0000256" key="3">
    <source>
        <dbReference type="ARBA" id="ARBA00022741"/>
    </source>
</evidence>
<dbReference type="Proteomes" id="UP001501565">
    <property type="component" value="Unassembled WGS sequence"/>
</dbReference>
<dbReference type="Pfam" id="PF01139">
    <property type="entry name" value="RtcB"/>
    <property type="match status" value="1"/>
</dbReference>
<accession>A0ABP7N0M2</accession>
<comment type="cofactor">
    <cofactor evidence="8">
        <name>Mn(2+)</name>
        <dbReference type="ChEBI" id="CHEBI:29035"/>
    </cofactor>
    <text evidence="8">Binds 2 manganese ions per subunit.</text>
</comment>
<organism evidence="10 11">
    <name type="scientific">Litoribacillus peritrichatus</name>
    <dbReference type="NCBI Taxonomy" id="718191"/>
    <lineage>
        <taxon>Bacteria</taxon>
        <taxon>Pseudomonadati</taxon>
        <taxon>Pseudomonadota</taxon>
        <taxon>Gammaproteobacteria</taxon>
        <taxon>Oceanospirillales</taxon>
        <taxon>Oceanospirillaceae</taxon>
        <taxon>Litoribacillus</taxon>
    </lineage>
</organism>
<evidence type="ECO:0000256" key="1">
    <source>
        <dbReference type="ARBA" id="ARBA00022598"/>
    </source>
</evidence>
<keyword evidence="4" id="KW-0692">RNA repair</keyword>
<comment type="similarity">
    <text evidence="8">Belongs to the RtcB family.</text>
</comment>
<dbReference type="InterPro" id="IPR017510">
    <property type="entry name" value="RtcB2"/>
</dbReference>
<evidence type="ECO:0000256" key="4">
    <source>
        <dbReference type="ARBA" id="ARBA00022800"/>
    </source>
</evidence>
<keyword evidence="1 8" id="KW-0436">Ligase</keyword>